<keyword evidence="3 5" id="KW-1133">Transmembrane helix</keyword>
<evidence type="ECO:0000256" key="2">
    <source>
        <dbReference type="ARBA" id="ARBA00022692"/>
    </source>
</evidence>
<dbReference type="RefSeq" id="WP_290599071.1">
    <property type="nucleotide sequence ID" value="NZ_CAKZIO010000009.1"/>
</dbReference>
<feature type="transmembrane region" description="Helical" evidence="5">
    <location>
        <begin position="595"/>
        <end position="614"/>
    </location>
</feature>
<dbReference type="PANTHER" id="PTHR43077:SF5">
    <property type="entry name" value="PHAGE INFECTION PROTEIN"/>
    <property type="match status" value="1"/>
</dbReference>
<feature type="transmembrane region" description="Helical" evidence="5">
    <location>
        <begin position="431"/>
        <end position="455"/>
    </location>
</feature>
<feature type="transmembrane region" description="Helical" evidence="5">
    <location>
        <begin position="22"/>
        <end position="43"/>
    </location>
</feature>
<evidence type="ECO:0000313" key="8">
    <source>
        <dbReference type="Proteomes" id="UP000248606"/>
    </source>
</evidence>
<evidence type="ECO:0000256" key="5">
    <source>
        <dbReference type="SAM" id="Phobius"/>
    </source>
</evidence>
<comment type="subcellular location">
    <subcellularLocation>
        <location evidence="1">Membrane</location>
        <topology evidence="1">Multi-pass membrane protein</topology>
    </subcellularLocation>
</comment>
<dbReference type="Pfam" id="PF12698">
    <property type="entry name" value="ABC2_membrane_3"/>
    <property type="match status" value="2"/>
</dbReference>
<dbReference type="Proteomes" id="UP000248606">
    <property type="component" value="Unassembled WGS sequence"/>
</dbReference>
<feature type="transmembrane region" description="Helical" evidence="5">
    <location>
        <begin position="506"/>
        <end position="531"/>
    </location>
</feature>
<dbReference type="InterPro" id="IPR013525">
    <property type="entry name" value="ABC2_TM"/>
</dbReference>
<sequence>MFAAVNLGTELRRFRRSRLGKLAIIAICLIPLLYSTLYLWSFWDPFGKLGRVPVAFVNNDQGTVLSGKPFNAGEQIENKIRHNDQLSWIPTDEHDATTGVHKGKYYFAVILPKDFTEDVVSPTGDKPRKATVYTHYNDSNGWLASLIGQNAMRVFLETVSSEIGQQAIDKVLVAIQDAGKGITKATVGAKQLADGAVQVNDGTVKLQEASAKLDDGAGRLSAGSDKLAAGTQQMHDQLYAFIGKLTGMTSQVHDYHRKAQKISEVQGTTSQELRKTVAILRRSHDPAVLAEADRIDKLATRLDTEGAGPHSKLMKQLNEIDAAATDLDHGKMPAKLTKLTDGVNQLNNGAHELSTGLHTLHNGTGQLVTGVNQLHDGSTRLSNGANELHTKLAEGSKAIPTWTEDHRKSIAKTLAEPVQLSDQRDSRERTFGGGLAPFFFCLALYIGGIIAFLLLRPIHARAVASGINPVRAALNGFTPAAIIALIQALVIVLVTNASVPLEPYTMVGLVFFTMLVGLVFMAMNQMLVALLGPGPGRVATMALLMIQILASGGLYPVETEPSMWEWLHPILPMSYAVNGFRQTLYGDFDGRMIEAVVMLFVFLALNICLTALGARRDRNWNMEKLHPSINI</sequence>
<evidence type="ECO:0000259" key="6">
    <source>
        <dbReference type="Pfam" id="PF12698"/>
    </source>
</evidence>
<dbReference type="GO" id="GO:0140359">
    <property type="term" value="F:ABC-type transporter activity"/>
    <property type="evidence" value="ECO:0007669"/>
    <property type="project" value="InterPro"/>
</dbReference>
<keyword evidence="4 5" id="KW-0472">Membrane</keyword>
<feature type="transmembrane region" description="Helical" evidence="5">
    <location>
        <begin position="476"/>
        <end position="494"/>
    </location>
</feature>
<gene>
    <name evidence="7" type="ORF">DI579_06750</name>
</gene>
<dbReference type="AlphaFoldDB" id="A0A2W5KFR8"/>
<feature type="domain" description="ABC-2 type transporter transmembrane" evidence="6">
    <location>
        <begin position="24"/>
        <end position="165"/>
    </location>
</feature>
<comment type="caution">
    <text evidence="7">The sequence shown here is derived from an EMBL/GenBank/DDBJ whole genome shotgun (WGS) entry which is preliminary data.</text>
</comment>
<dbReference type="NCBIfam" id="TIGR03062">
    <property type="entry name" value="pip_yhgE_Cterm"/>
    <property type="match status" value="1"/>
</dbReference>
<evidence type="ECO:0000313" key="7">
    <source>
        <dbReference type="EMBL" id="PZP88399.1"/>
    </source>
</evidence>
<feature type="transmembrane region" description="Helical" evidence="5">
    <location>
        <begin position="538"/>
        <end position="557"/>
    </location>
</feature>
<evidence type="ECO:0000256" key="1">
    <source>
        <dbReference type="ARBA" id="ARBA00004141"/>
    </source>
</evidence>
<feature type="domain" description="ABC-2 type transporter transmembrane" evidence="6">
    <location>
        <begin position="401"/>
        <end position="611"/>
    </location>
</feature>
<dbReference type="GO" id="GO:0016020">
    <property type="term" value="C:membrane"/>
    <property type="evidence" value="ECO:0007669"/>
    <property type="project" value="UniProtKB-SubCell"/>
</dbReference>
<dbReference type="InterPro" id="IPR023908">
    <property type="entry name" value="xxxLxxG_rpt"/>
</dbReference>
<dbReference type="InterPro" id="IPR051328">
    <property type="entry name" value="T7SS_ABC-Transporter"/>
</dbReference>
<dbReference type="PANTHER" id="PTHR43077">
    <property type="entry name" value="TRANSPORT PERMEASE YVFS-RELATED"/>
    <property type="match status" value="1"/>
</dbReference>
<dbReference type="Gene3D" id="3.40.1710.10">
    <property type="entry name" value="abc type-2 transporter like domain"/>
    <property type="match status" value="1"/>
</dbReference>
<protein>
    <submittedName>
        <fullName evidence="7">YhgE/Pip domain-containing protein</fullName>
    </submittedName>
</protein>
<evidence type="ECO:0000256" key="4">
    <source>
        <dbReference type="ARBA" id="ARBA00023136"/>
    </source>
</evidence>
<evidence type="ECO:0000256" key="3">
    <source>
        <dbReference type="ARBA" id="ARBA00022989"/>
    </source>
</evidence>
<proteinExistence type="predicted"/>
<dbReference type="InterPro" id="IPR017500">
    <property type="entry name" value="Phage_infect_YhgE_N"/>
</dbReference>
<name>A0A2W5KFR8_9ACTN</name>
<dbReference type="EMBL" id="QFOZ01000012">
    <property type="protein sequence ID" value="PZP88399.1"/>
    <property type="molecule type" value="Genomic_DNA"/>
</dbReference>
<dbReference type="InterPro" id="IPR017501">
    <property type="entry name" value="Phage_infect_YhgE_C"/>
</dbReference>
<keyword evidence="2 5" id="KW-0812">Transmembrane</keyword>
<dbReference type="NCBIfam" id="TIGR03061">
    <property type="entry name" value="pip_yhgE_Nterm"/>
    <property type="match status" value="1"/>
</dbReference>
<dbReference type="NCBIfam" id="TIGR03057">
    <property type="entry name" value="xxxLxxG_by_4"/>
    <property type="match status" value="3"/>
</dbReference>
<organism evidence="7 8">
    <name type="scientific">Lawsonella clevelandensis</name>
    <dbReference type="NCBI Taxonomy" id="1528099"/>
    <lineage>
        <taxon>Bacteria</taxon>
        <taxon>Bacillati</taxon>
        <taxon>Actinomycetota</taxon>
        <taxon>Actinomycetes</taxon>
        <taxon>Mycobacteriales</taxon>
        <taxon>Lawsonellaceae</taxon>
        <taxon>Lawsonella</taxon>
    </lineage>
</organism>
<accession>A0A2W5KFR8</accession>
<reference evidence="7 8" key="1">
    <citation type="submission" date="2017-08" db="EMBL/GenBank/DDBJ databases">
        <title>Infants hospitalized years apart are colonized by the same room-sourced microbial strains.</title>
        <authorList>
            <person name="Brooks B."/>
            <person name="Olm M.R."/>
            <person name="Firek B.A."/>
            <person name="Baker R."/>
            <person name="Thomas B.C."/>
            <person name="Morowitz M.J."/>
            <person name="Banfield J.F."/>
        </authorList>
    </citation>
    <scope>NUCLEOTIDE SEQUENCE [LARGE SCALE GENOMIC DNA]</scope>
    <source>
        <strain evidence="7">S2_006_000_R1_57</strain>
    </source>
</reference>